<keyword evidence="2" id="KW-1185">Reference proteome</keyword>
<evidence type="ECO:0000313" key="2">
    <source>
        <dbReference type="Proteomes" id="UP000799423"/>
    </source>
</evidence>
<accession>A0A6A7ALW5</accession>
<feature type="non-terminal residue" evidence="1">
    <location>
        <position position="1"/>
    </location>
</feature>
<dbReference type="AlphaFoldDB" id="A0A6A7ALW5"/>
<organism evidence="1 2">
    <name type="scientific">Plenodomus tracheiphilus IPT5</name>
    <dbReference type="NCBI Taxonomy" id="1408161"/>
    <lineage>
        <taxon>Eukaryota</taxon>
        <taxon>Fungi</taxon>
        <taxon>Dikarya</taxon>
        <taxon>Ascomycota</taxon>
        <taxon>Pezizomycotina</taxon>
        <taxon>Dothideomycetes</taxon>
        <taxon>Pleosporomycetidae</taxon>
        <taxon>Pleosporales</taxon>
        <taxon>Pleosporineae</taxon>
        <taxon>Leptosphaeriaceae</taxon>
        <taxon>Plenodomus</taxon>
    </lineage>
</organism>
<name>A0A6A7ALW5_9PLEO</name>
<dbReference type="EMBL" id="MU006416">
    <property type="protein sequence ID" value="KAF2844116.1"/>
    <property type="molecule type" value="Genomic_DNA"/>
</dbReference>
<dbReference type="Proteomes" id="UP000799423">
    <property type="component" value="Unassembled WGS sequence"/>
</dbReference>
<protein>
    <submittedName>
        <fullName evidence="1">Uncharacterized protein</fullName>
    </submittedName>
</protein>
<evidence type="ECO:0000313" key="1">
    <source>
        <dbReference type="EMBL" id="KAF2844116.1"/>
    </source>
</evidence>
<sequence>GPDEKSLKALAKKAIRFNCLNYSSSAKGALTRYMLLNKSFIDLNCADGLRLELMFPSC</sequence>
<dbReference type="OrthoDB" id="74764at2759"/>
<reference evidence="1" key="1">
    <citation type="submission" date="2020-01" db="EMBL/GenBank/DDBJ databases">
        <authorList>
            <consortium name="DOE Joint Genome Institute"/>
            <person name="Haridas S."/>
            <person name="Albert R."/>
            <person name="Binder M."/>
            <person name="Bloem J."/>
            <person name="Labutti K."/>
            <person name="Salamov A."/>
            <person name="Andreopoulos B."/>
            <person name="Baker S.E."/>
            <person name="Barry K."/>
            <person name="Bills G."/>
            <person name="Bluhm B.H."/>
            <person name="Cannon C."/>
            <person name="Castanera R."/>
            <person name="Culley D.E."/>
            <person name="Daum C."/>
            <person name="Ezra D."/>
            <person name="Gonzalez J.B."/>
            <person name="Henrissat B."/>
            <person name="Kuo A."/>
            <person name="Liang C."/>
            <person name="Lipzen A."/>
            <person name="Lutzoni F."/>
            <person name="Magnuson J."/>
            <person name="Mondo S."/>
            <person name="Nolan M."/>
            <person name="Ohm R."/>
            <person name="Pangilinan J."/>
            <person name="Park H.-J."/>
            <person name="Ramirez L."/>
            <person name="Alfaro M."/>
            <person name="Sun H."/>
            <person name="Tritt A."/>
            <person name="Yoshinaga Y."/>
            <person name="Zwiers L.-H."/>
            <person name="Turgeon B.G."/>
            <person name="Goodwin S.B."/>
            <person name="Spatafora J.W."/>
            <person name="Crous P.W."/>
            <person name="Grigoriev I.V."/>
        </authorList>
    </citation>
    <scope>NUCLEOTIDE SEQUENCE</scope>
    <source>
        <strain evidence="1">IPT5</strain>
    </source>
</reference>
<gene>
    <name evidence="1" type="ORF">T440DRAFT_473651</name>
</gene>
<proteinExistence type="predicted"/>